<comment type="subcellular location">
    <subcellularLocation>
        <location evidence="1">Cell envelope</location>
    </subcellularLocation>
</comment>
<dbReference type="EMBL" id="JAVDWE010000003">
    <property type="protein sequence ID" value="MDR7093801.1"/>
    <property type="molecule type" value="Genomic_DNA"/>
</dbReference>
<dbReference type="PRINTS" id="PR00691">
    <property type="entry name" value="ADHESINB"/>
</dbReference>
<keyword evidence="5 8" id="KW-0732">Signal</keyword>
<evidence type="ECO:0000256" key="2">
    <source>
        <dbReference type="ARBA" id="ARBA00011028"/>
    </source>
</evidence>
<organism evidence="9 10">
    <name type="scientific">Hydrogenophaga laconesensis</name>
    <dbReference type="NCBI Taxonomy" id="1805971"/>
    <lineage>
        <taxon>Bacteria</taxon>
        <taxon>Pseudomonadati</taxon>
        <taxon>Pseudomonadota</taxon>
        <taxon>Betaproteobacteria</taxon>
        <taxon>Burkholderiales</taxon>
        <taxon>Comamonadaceae</taxon>
        <taxon>Hydrogenophaga</taxon>
    </lineage>
</organism>
<name>A0ABU1V8K6_9BURK</name>
<evidence type="ECO:0000256" key="8">
    <source>
        <dbReference type="SAM" id="SignalP"/>
    </source>
</evidence>
<dbReference type="PANTHER" id="PTHR42953">
    <property type="entry name" value="HIGH-AFFINITY ZINC UPTAKE SYSTEM PROTEIN ZNUA-RELATED"/>
    <property type="match status" value="1"/>
</dbReference>
<keyword evidence="4" id="KW-0479">Metal-binding</keyword>
<dbReference type="InterPro" id="IPR006129">
    <property type="entry name" value="AdhesinB"/>
</dbReference>
<dbReference type="PANTHER" id="PTHR42953:SF1">
    <property type="entry name" value="METAL-BINDING PROTEIN HI_0362-RELATED"/>
    <property type="match status" value="1"/>
</dbReference>
<evidence type="ECO:0000313" key="9">
    <source>
        <dbReference type="EMBL" id="MDR7093801.1"/>
    </source>
</evidence>
<feature type="compositionally biased region" description="Basic and acidic residues" evidence="7">
    <location>
        <begin position="128"/>
        <end position="140"/>
    </location>
</feature>
<reference evidence="9 10" key="1">
    <citation type="submission" date="2023-07" db="EMBL/GenBank/DDBJ databases">
        <title>Sorghum-associated microbial communities from plants grown in Nebraska, USA.</title>
        <authorList>
            <person name="Schachtman D."/>
        </authorList>
    </citation>
    <scope>NUCLEOTIDE SEQUENCE [LARGE SCALE GENOMIC DNA]</scope>
    <source>
        <strain evidence="9 10">BE240</strain>
    </source>
</reference>
<gene>
    <name evidence="9" type="ORF">J2X09_001533</name>
</gene>
<dbReference type="PRINTS" id="PR00690">
    <property type="entry name" value="ADHESNFAMILY"/>
</dbReference>
<dbReference type="InterPro" id="IPR050492">
    <property type="entry name" value="Bact_metal-bind_prot9"/>
</dbReference>
<evidence type="ECO:0000256" key="3">
    <source>
        <dbReference type="ARBA" id="ARBA00022448"/>
    </source>
</evidence>
<evidence type="ECO:0000256" key="1">
    <source>
        <dbReference type="ARBA" id="ARBA00004196"/>
    </source>
</evidence>
<protein>
    <submittedName>
        <fullName evidence="9">Zinc/manganese transport system substrate-binding protein</fullName>
    </submittedName>
</protein>
<dbReference type="InterPro" id="IPR006128">
    <property type="entry name" value="Lipoprotein_PsaA-like"/>
</dbReference>
<dbReference type="InterPro" id="IPR006127">
    <property type="entry name" value="ZnuA-like"/>
</dbReference>
<comment type="caution">
    <text evidence="9">The sequence shown here is derived from an EMBL/GenBank/DDBJ whole genome shotgun (WGS) entry which is preliminary data.</text>
</comment>
<dbReference type="CDD" id="cd01137">
    <property type="entry name" value="PsaA"/>
    <property type="match status" value="1"/>
</dbReference>
<proteinExistence type="inferred from homology"/>
<dbReference type="RefSeq" id="WP_204732331.1">
    <property type="nucleotide sequence ID" value="NZ_JAVDWE010000003.1"/>
</dbReference>
<feature type="chain" id="PRO_5046353318" evidence="8">
    <location>
        <begin position="38"/>
        <end position="325"/>
    </location>
</feature>
<dbReference type="Gene3D" id="3.40.50.1980">
    <property type="entry name" value="Nitrogenase molybdenum iron protein domain"/>
    <property type="match status" value="2"/>
</dbReference>
<keyword evidence="3 6" id="KW-0813">Transport</keyword>
<dbReference type="Pfam" id="PF01297">
    <property type="entry name" value="ZnuA"/>
    <property type="match status" value="1"/>
</dbReference>
<feature type="region of interest" description="Disordered" evidence="7">
    <location>
        <begin position="128"/>
        <end position="154"/>
    </location>
</feature>
<dbReference type="Proteomes" id="UP001265550">
    <property type="component" value="Unassembled WGS sequence"/>
</dbReference>
<sequence length="325" mass="34546">MPVHTRPPLPSRVHRILAVASLAVGLCVAAPASQAQAQAPLKAVASFSILGDLVRQVGGERVGVDVLVGPGGDAHVFQPSPAQARLVAQANVVFSNGLGFEGWMSRLLKTAGYKGEQVVVSKGVRALKEAEGHDHDEPRGHKQGAHAHGGSDPHAWQSVSNTKVFVRNIAQGLCRADPGGCNIYEDNATRYVAKLDALDGEIRAAWSPIPVAQRKVITSHDAFGYYARDHGVKFLAPQGVSTESEASARGVAQLVRQIRQEKIKALFVESISDPRLIEQIGRETGVKPSGALYSDSLSAPGGEAATYLDMMRFNTRALTSAVRGQ</sequence>
<evidence type="ECO:0000256" key="7">
    <source>
        <dbReference type="SAM" id="MobiDB-lite"/>
    </source>
</evidence>
<evidence type="ECO:0000256" key="6">
    <source>
        <dbReference type="RuleBase" id="RU003512"/>
    </source>
</evidence>
<evidence type="ECO:0000313" key="10">
    <source>
        <dbReference type="Proteomes" id="UP001265550"/>
    </source>
</evidence>
<evidence type="ECO:0000256" key="4">
    <source>
        <dbReference type="ARBA" id="ARBA00022723"/>
    </source>
</evidence>
<comment type="similarity">
    <text evidence="2 6">Belongs to the bacterial solute-binding protein 9 family.</text>
</comment>
<keyword evidence="10" id="KW-1185">Reference proteome</keyword>
<accession>A0ABU1V8K6</accession>
<evidence type="ECO:0000256" key="5">
    <source>
        <dbReference type="ARBA" id="ARBA00022729"/>
    </source>
</evidence>
<dbReference type="SUPFAM" id="SSF53807">
    <property type="entry name" value="Helical backbone' metal receptor"/>
    <property type="match status" value="1"/>
</dbReference>
<feature type="signal peptide" evidence="8">
    <location>
        <begin position="1"/>
        <end position="37"/>
    </location>
</feature>